<feature type="region of interest" description="Disordered" evidence="1">
    <location>
        <begin position="398"/>
        <end position="446"/>
    </location>
</feature>
<organism evidence="2 3">
    <name type="scientific">Vitis vinifera</name>
    <name type="common">Grape</name>
    <dbReference type="NCBI Taxonomy" id="29760"/>
    <lineage>
        <taxon>Eukaryota</taxon>
        <taxon>Viridiplantae</taxon>
        <taxon>Streptophyta</taxon>
        <taxon>Embryophyta</taxon>
        <taxon>Tracheophyta</taxon>
        <taxon>Spermatophyta</taxon>
        <taxon>Magnoliopsida</taxon>
        <taxon>eudicotyledons</taxon>
        <taxon>Gunneridae</taxon>
        <taxon>Pentapetalae</taxon>
        <taxon>rosids</taxon>
        <taxon>Vitales</taxon>
        <taxon>Vitaceae</taxon>
        <taxon>Viteae</taxon>
        <taxon>Vitis</taxon>
    </lineage>
</organism>
<dbReference type="Proteomes" id="UP000288805">
    <property type="component" value="Unassembled WGS sequence"/>
</dbReference>
<evidence type="ECO:0000313" key="3">
    <source>
        <dbReference type="Proteomes" id="UP000288805"/>
    </source>
</evidence>
<reference evidence="2 3" key="1">
    <citation type="journal article" date="2018" name="PLoS Genet.">
        <title>Population sequencing reveals clonal diversity and ancestral inbreeding in the grapevine cultivar Chardonnay.</title>
        <authorList>
            <person name="Roach M.J."/>
            <person name="Johnson D.L."/>
            <person name="Bohlmann J."/>
            <person name="van Vuuren H.J."/>
            <person name="Jones S.J."/>
            <person name="Pretorius I.S."/>
            <person name="Schmidt S.A."/>
            <person name="Borneman A.R."/>
        </authorList>
    </citation>
    <scope>NUCLEOTIDE SEQUENCE [LARGE SCALE GENOMIC DNA]</scope>
    <source>
        <strain evidence="3">cv. Chardonnay</strain>
        <tissue evidence="2">Leaf</tissue>
    </source>
</reference>
<feature type="compositionally biased region" description="Basic and acidic residues" evidence="1">
    <location>
        <begin position="407"/>
        <end position="417"/>
    </location>
</feature>
<sequence length="446" mass="50565">MTTDPLPTHDTRVVPPPLGGIDLINHTEGEVFMMGWDGEAPQPISLYEDSDFSGYTHGQQVPRPFRLALDEIPRHPAVSPVYLQYVPPLTPIILFPEGFSKYGCYVMAWMQSHGNFSHLEVISYELLEGEVFNSKFCINPLEPISMAIESLCRCRGVESNGAVAEEGATSTVKQPLRVTCDLHHKFEMEIPHEDQSSHYDHEKDKFAYLSMRDRIELGKRQVQQSQWGSKYALNEDMSMKAKLASMARRIEEFELRNVHTEAQPQAMPTSFEYINHPNLTTQPQPQPSMSTSSLEQAILKIRKVMEDFVGEQQKINSHLNEKIDNLESSMNVRMEGVYNDLSLRIEKVQDSIEKLTNLDIAMGKRKLPPQPHHNLQGTNAKRSRKVLKIDTLVGDFYDNSMDQPSIENHKVQDDKGLPESFKASTSPGKRRETNSLGPNGKDANFV</sequence>
<gene>
    <name evidence="2" type="ORF">CK203_113886</name>
</gene>
<comment type="caution">
    <text evidence="2">The sequence shown here is derived from an EMBL/GenBank/DDBJ whole genome shotgun (WGS) entry which is preliminary data.</text>
</comment>
<proteinExistence type="predicted"/>
<dbReference type="AlphaFoldDB" id="A0A438BPA9"/>
<evidence type="ECO:0000256" key="1">
    <source>
        <dbReference type="SAM" id="MobiDB-lite"/>
    </source>
</evidence>
<protein>
    <submittedName>
        <fullName evidence="2">Uncharacterized protein</fullName>
    </submittedName>
</protein>
<accession>A0A438BPA9</accession>
<name>A0A438BPA9_VITVI</name>
<dbReference type="EMBL" id="QGNW01002688">
    <property type="protein sequence ID" value="RVW12680.1"/>
    <property type="molecule type" value="Genomic_DNA"/>
</dbReference>
<evidence type="ECO:0000313" key="2">
    <source>
        <dbReference type="EMBL" id="RVW12680.1"/>
    </source>
</evidence>